<dbReference type="AlphaFoldDB" id="A0A412Q0Q3"/>
<dbReference type="CDD" id="cd00093">
    <property type="entry name" value="HTH_XRE"/>
    <property type="match status" value="1"/>
</dbReference>
<dbReference type="Gene3D" id="1.10.260.40">
    <property type="entry name" value="lambda repressor-like DNA-binding domains"/>
    <property type="match status" value="1"/>
</dbReference>
<name>A0A412Q0Q3_9FIRM</name>
<dbReference type="Pfam" id="PF01381">
    <property type="entry name" value="HTH_3"/>
    <property type="match status" value="1"/>
</dbReference>
<feature type="domain" description="HTH cro/C1-type" evidence="1">
    <location>
        <begin position="19"/>
        <end position="74"/>
    </location>
</feature>
<evidence type="ECO:0000313" key="2">
    <source>
        <dbReference type="EMBL" id="RGT79268.1"/>
    </source>
</evidence>
<dbReference type="InterPro" id="IPR001387">
    <property type="entry name" value="Cro/C1-type_HTH"/>
</dbReference>
<reference evidence="2 3" key="1">
    <citation type="submission" date="2018-08" db="EMBL/GenBank/DDBJ databases">
        <title>A genome reference for cultivated species of the human gut microbiota.</title>
        <authorList>
            <person name="Zou Y."/>
            <person name="Xue W."/>
            <person name="Luo G."/>
        </authorList>
    </citation>
    <scope>NUCLEOTIDE SEQUENCE [LARGE SCALE GENOMIC DNA]</scope>
    <source>
        <strain evidence="2 3">AF18-16LB</strain>
    </source>
</reference>
<accession>A0A412Q0Q3</accession>
<dbReference type="InterPro" id="IPR010982">
    <property type="entry name" value="Lambda_DNA-bd_dom_sf"/>
</dbReference>
<dbReference type="SMART" id="SM00530">
    <property type="entry name" value="HTH_XRE"/>
    <property type="match status" value="1"/>
</dbReference>
<evidence type="ECO:0000259" key="1">
    <source>
        <dbReference type="PROSITE" id="PS50943"/>
    </source>
</evidence>
<dbReference type="GO" id="GO:0003677">
    <property type="term" value="F:DNA binding"/>
    <property type="evidence" value="ECO:0007669"/>
    <property type="project" value="InterPro"/>
</dbReference>
<proteinExistence type="predicted"/>
<sequence>MHMEVDMQYYDKKSVGERIKILRKRKQLTQSELSEYLDYTNERQLQRIESGETACSVDKLMEVAQILETSTDFLLFGPEEKDIVDFPEYVREKSRGEQLFVHRVVETVLNNVNLLYIQDLQ</sequence>
<dbReference type="PROSITE" id="PS50943">
    <property type="entry name" value="HTH_CROC1"/>
    <property type="match status" value="1"/>
</dbReference>
<gene>
    <name evidence="2" type="ORF">DWX06_13275</name>
</gene>
<comment type="caution">
    <text evidence="2">The sequence shown here is derived from an EMBL/GenBank/DDBJ whole genome shotgun (WGS) entry which is preliminary data.</text>
</comment>
<dbReference type="EMBL" id="QRXG01000029">
    <property type="protein sequence ID" value="RGT79268.1"/>
    <property type="molecule type" value="Genomic_DNA"/>
</dbReference>
<protein>
    <submittedName>
        <fullName evidence="2">XRE family transcriptional regulator</fullName>
    </submittedName>
</protein>
<evidence type="ECO:0000313" key="3">
    <source>
        <dbReference type="Proteomes" id="UP000284296"/>
    </source>
</evidence>
<organism evidence="2 3">
    <name type="scientific">Agathobacter rectalis</name>
    <dbReference type="NCBI Taxonomy" id="39491"/>
    <lineage>
        <taxon>Bacteria</taxon>
        <taxon>Bacillati</taxon>
        <taxon>Bacillota</taxon>
        <taxon>Clostridia</taxon>
        <taxon>Lachnospirales</taxon>
        <taxon>Lachnospiraceae</taxon>
        <taxon>Agathobacter</taxon>
    </lineage>
</organism>
<dbReference type="SUPFAM" id="SSF47413">
    <property type="entry name" value="lambda repressor-like DNA-binding domains"/>
    <property type="match status" value="1"/>
</dbReference>
<dbReference type="Proteomes" id="UP000284296">
    <property type="component" value="Unassembled WGS sequence"/>
</dbReference>